<comment type="caution">
    <text evidence="9">The sequence shown here is derived from an EMBL/GenBank/DDBJ whole genome shotgun (WGS) entry which is preliminary data.</text>
</comment>
<dbReference type="Pfam" id="PF00316">
    <property type="entry name" value="FBPase"/>
    <property type="match status" value="1"/>
</dbReference>
<dbReference type="GO" id="GO:0030388">
    <property type="term" value="P:fructose 1,6-bisphosphate metabolic process"/>
    <property type="evidence" value="ECO:0007669"/>
    <property type="project" value="TreeGrafter"/>
</dbReference>
<dbReference type="EC" id="3.1.3.11" evidence="3"/>
<keyword evidence="4" id="KW-0479">Metal-binding</keyword>
<protein>
    <recommendedName>
        <fullName evidence="3">fructose-bisphosphatase</fullName>
        <ecNumber evidence="3">3.1.3.11</ecNumber>
    </recommendedName>
</protein>
<dbReference type="GO" id="GO:0005986">
    <property type="term" value="P:sucrose biosynthetic process"/>
    <property type="evidence" value="ECO:0007669"/>
    <property type="project" value="TreeGrafter"/>
</dbReference>
<evidence type="ECO:0000256" key="1">
    <source>
        <dbReference type="ARBA" id="ARBA00001273"/>
    </source>
</evidence>
<organism evidence="9 10">
    <name type="scientific">Ancylostoma ceylanicum</name>
    <dbReference type="NCBI Taxonomy" id="53326"/>
    <lineage>
        <taxon>Eukaryota</taxon>
        <taxon>Metazoa</taxon>
        <taxon>Ecdysozoa</taxon>
        <taxon>Nematoda</taxon>
        <taxon>Chromadorea</taxon>
        <taxon>Rhabditida</taxon>
        <taxon>Rhabditina</taxon>
        <taxon>Rhabditomorpha</taxon>
        <taxon>Strongyloidea</taxon>
        <taxon>Ancylostomatidae</taxon>
        <taxon>Ancylostomatinae</taxon>
        <taxon>Ancylostoma</taxon>
    </lineage>
</organism>
<comment type="catalytic activity">
    <reaction evidence="1">
        <text>beta-D-fructose 1,6-bisphosphate + H2O = beta-D-fructose 6-phosphate + phosphate</text>
        <dbReference type="Rhea" id="RHEA:11064"/>
        <dbReference type="ChEBI" id="CHEBI:15377"/>
        <dbReference type="ChEBI" id="CHEBI:32966"/>
        <dbReference type="ChEBI" id="CHEBI:43474"/>
        <dbReference type="ChEBI" id="CHEBI:57634"/>
        <dbReference type="EC" id="3.1.3.11"/>
    </reaction>
</comment>
<dbReference type="GO" id="GO:0005829">
    <property type="term" value="C:cytosol"/>
    <property type="evidence" value="ECO:0007669"/>
    <property type="project" value="TreeGrafter"/>
</dbReference>
<evidence type="ECO:0000313" key="9">
    <source>
        <dbReference type="EMBL" id="EYC37547.1"/>
    </source>
</evidence>
<dbReference type="GO" id="GO:0046872">
    <property type="term" value="F:metal ion binding"/>
    <property type="evidence" value="ECO:0007669"/>
    <property type="project" value="UniProtKB-KW"/>
</dbReference>
<dbReference type="AlphaFoldDB" id="A0A016WE73"/>
<evidence type="ECO:0000259" key="8">
    <source>
        <dbReference type="Pfam" id="PF00316"/>
    </source>
</evidence>
<evidence type="ECO:0000256" key="2">
    <source>
        <dbReference type="ARBA" id="ARBA00011881"/>
    </source>
</evidence>
<evidence type="ECO:0000256" key="6">
    <source>
        <dbReference type="ARBA" id="ARBA00024331"/>
    </source>
</evidence>
<keyword evidence="7" id="KW-0119">Carbohydrate metabolism</keyword>
<evidence type="ECO:0000313" key="10">
    <source>
        <dbReference type="Proteomes" id="UP000024635"/>
    </source>
</evidence>
<dbReference type="GO" id="GO:0042132">
    <property type="term" value="F:fructose 1,6-bisphosphate 1-phosphatase activity"/>
    <property type="evidence" value="ECO:0007669"/>
    <property type="project" value="UniProtKB-EC"/>
</dbReference>
<dbReference type="GO" id="GO:0006000">
    <property type="term" value="P:fructose metabolic process"/>
    <property type="evidence" value="ECO:0007669"/>
    <property type="project" value="TreeGrafter"/>
</dbReference>
<dbReference type="PRINTS" id="PR00115">
    <property type="entry name" value="F16BPHPHTASE"/>
</dbReference>
<dbReference type="Gene3D" id="3.40.190.80">
    <property type="match status" value="1"/>
</dbReference>
<dbReference type="InterPro" id="IPR033391">
    <property type="entry name" value="FBPase_N"/>
</dbReference>
<dbReference type="GO" id="GO:0006094">
    <property type="term" value="P:gluconeogenesis"/>
    <property type="evidence" value="ECO:0007669"/>
    <property type="project" value="TreeGrafter"/>
</dbReference>
<gene>
    <name evidence="9" type="primary">Acey_s0781.g2305</name>
    <name evidence="9" type="ORF">Y032_0781g2305</name>
</gene>
<feature type="domain" description="Fructose-1-6-bisphosphatase class I N-terminal" evidence="8">
    <location>
        <begin position="41"/>
        <end position="107"/>
    </location>
</feature>
<dbReference type="OrthoDB" id="10256725at2759"/>
<name>A0A016WE73_9BILA</name>
<sequence length="149" mass="16312">MFDTPLPGRRLLGLTTFTFRPRFPRITITLEDPGGVGGGIIGTIFGIWRKITEGPATKADFMQPGKAMVAAGYCLYGSATIVVLSTGHGVNGFMLDPSIGEFILTHPKMRVPEKGKVYSINEGYARFWSKGLTEYIHTRKFPEVSLTAV</sequence>
<dbReference type="InterPro" id="IPR028343">
    <property type="entry name" value="FBPtase"/>
</dbReference>
<dbReference type="InterPro" id="IPR000146">
    <property type="entry name" value="FBPase_class-1"/>
</dbReference>
<keyword evidence="10" id="KW-1185">Reference proteome</keyword>
<evidence type="ECO:0000256" key="5">
    <source>
        <dbReference type="ARBA" id="ARBA00022842"/>
    </source>
</evidence>
<evidence type="ECO:0000256" key="4">
    <source>
        <dbReference type="ARBA" id="ARBA00022723"/>
    </source>
</evidence>
<keyword evidence="7" id="KW-0378">Hydrolase</keyword>
<evidence type="ECO:0000256" key="3">
    <source>
        <dbReference type="ARBA" id="ARBA00013093"/>
    </source>
</evidence>
<dbReference type="Proteomes" id="UP000024635">
    <property type="component" value="Unassembled WGS sequence"/>
</dbReference>
<reference evidence="10" key="1">
    <citation type="journal article" date="2015" name="Nat. Genet.">
        <title>The genome and transcriptome of the zoonotic hookworm Ancylostoma ceylanicum identify infection-specific gene families.</title>
        <authorList>
            <person name="Schwarz E.M."/>
            <person name="Hu Y."/>
            <person name="Antoshechkin I."/>
            <person name="Miller M.M."/>
            <person name="Sternberg P.W."/>
            <person name="Aroian R.V."/>
        </authorList>
    </citation>
    <scope>NUCLEOTIDE SEQUENCE</scope>
    <source>
        <strain evidence="10">HY135</strain>
    </source>
</reference>
<dbReference type="SUPFAM" id="SSF56655">
    <property type="entry name" value="Carbohydrate phosphatase"/>
    <property type="match status" value="1"/>
</dbReference>
<keyword evidence="5" id="KW-0460">Magnesium</keyword>
<comment type="pathway">
    <text evidence="6">Carbohydrate biosynthesis.</text>
</comment>
<dbReference type="PANTHER" id="PTHR11556:SF1">
    <property type="entry name" value="FRUCTOSE-BISPHOSPHATASE"/>
    <property type="match status" value="1"/>
</dbReference>
<accession>A0A016WE73</accession>
<dbReference type="PANTHER" id="PTHR11556">
    <property type="entry name" value="FRUCTOSE-1,6-BISPHOSPHATASE-RELATED"/>
    <property type="match status" value="1"/>
</dbReference>
<proteinExistence type="inferred from homology"/>
<dbReference type="EMBL" id="JARK01000381">
    <property type="protein sequence ID" value="EYC37547.1"/>
    <property type="molecule type" value="Genomic_DNA"/>
</dbReference>
<dbReference type="Gene3D" id="3.30.540.10">
    <property type="entry name" value="Fructose-1,6-Bisphosphatase, subunit A, domain 1"/>
    <property type="match status" value="1"/>
</dbReference>
<comment type="subunit">
    <text evidence="2">Homotetramer.</text>
</comment>
<evidence type="ECO:0000256" key="7">
    <source>
        <dbReference type="RuleBase" id="RU000508"/>
    </source>
</evidence>
<comment type="similarity">
    <text evidence="7">Belongs to the FBPase class 1 family.</text>
</comment>
<dbReference type="GO" id="GO:0006002">
    <property type="term" value="P:fructose 6-phosphate metabolic process"/>
    <property type="evidence" value="ECO:0007669"/>
    <property type="project" value="TreeGrafter"/>
</dbReference>